<keyword evidence="4" id="KW-1185">Reference proteome</keyword>
<name>A0AA86R7T6_9EUKA</name>
<organism evidence="2">
    <name type="scientific">Hexamita inflata</name>
    <dbReference type="NCBI Taxonomy" id="28002"/>
    <lineage>
        <taxon>Eukaryota</taxon>
        <taxon>Metamonada</taxon>
        <taxon>Diplomonadida</taxon>
        <taxon>Hexamitidae</taxon>
        <taxon>Hexamitinae</taxon>
        <taxon>Hexamita</taxon>
    </lineage>
</organism>
<comment type="caution">
    <text evidence="2">The sequence shown here is derived from an EMBL/GenBank/DDBJ whole genome shotgun (WGS) entry which is preliminary data.</text>
</comment>
<sequence>MNKQQRSQKASFPKAHQNVARTNQFSTNAEEALLPYGPDFQHLLQQENEVQQFVPQVSTQINYVKSLQLQYSISIRNEDMQCGKYNQQIWGYLRQHLPFANIQAKNFGGIQIVVSYDYLNQAQYVLQQITIDAKLLQYFVFSLN</sequence>
<reference evidence="3 4" key="2">
    <citation type="submission" date="2024-07" db="EMBL/GenBank/DDBJ databases">
        <authorList>
            <person name="Akdeniz Z."/>
        </authorList>
    </citation>
    <scope>NUCLEOTIDE SEQUENCE [LARGE SCALE GENOMIC DNA]</scope>
</reference>
<evidence type="ECO:0000313" key="2">
    <source>
        <dbReference type="EMBL" id="CAI9973006.1"/>
    </source>
</evidence>
<evidence type="ECO:0000313" key="4">
    <source>
        <dbReference type="Proteomes" id="UP001642409"/>
    </source>
</evidence>
<dbReference type="EMBL" id="CAXDID020000091">
    <property type="protein sequence ID" value="CAL6022433.1"/>
    <property type="molecule type" value="Genomic_DNA"/>
</dbReference>
<feature type="region of interest" description="Disordered" evidence="1">
    <location>
        <begin position="1"/>
        <end position="21"/>
    </location>
</feature>
<accession>A0AA86R7T6</accession>
<dbReference type="EMBL" id="CATOUU010001118">
    <property type="protein sequence ID" value="CAI9973006.1"/>
    <property type="molecule type" value="Genomic_DNA"/>
</dbReference>
<reference evidence="2" key="1">
    <citation type="submission" date="2023-06" db="EMBL/GenBank/DDBJ databases">
        <authorList>
            <person name="Kurt Z."/>
        </authorList>
    </citation>
    <scope>NUCLEOTIDE SEQUENCE</scope>
</reference>
<protein>
    <submittedName>
        <fullName evidence="3">Hypothetical_protein</fullName>
    </submittedName>
</protein>
<dbReference type="AlphaFoldDB" id="A0AA86R7T6"/>
<feature type="compositionally biased region" description="Polar residues" evidence="1">
    <location>
        <begin position="1"/>
        <end position="10"/>
    </location>
</feature>
<proteinExistence type="predicted"/>
<evidence type="ECO:0000313" key="3">
    <source>
        <dbReference type="EMBL" id="CAL6022433.1"/>
    </source>
</evidence>
<gene>
    <name evidence="3" type="ORF">HINF_LOCUS28644</name>
    <name evidence="2" type="ORF">HINF_LOCUS60651</name>
</gene>
<evidence type="ECO:0000256" key="1">
    <source>
        <dbReference type="SAM" id="MobiDB-lite"/>
    </source>
</evidence>
<dbReference type="Proteomes" id="UP001642409">
    <property type="component" value="Unassembled WGS sequence"/>
</dbReference>